<reference evidence="4" key="1">
    <citation type="journal article" date="2006" name="Proc. Natl. Acad. Sci. U.S.A.">
        <title>Genome analysis of the smallest free-living eukaryote Ostreococcus tauri unveils many unique features.</title>
        <authorList>
            <person name="Derelle E."/>
            <person name="Ferraz C."/>
            <person name="Rombauts S."/>
            <person name="Rouze P."/>
            <person name="Worden A.Z."/>
            <person name="Robbens S."/>
            <person name="Partensky F."/>
            <person name="Degroeve S."/>
            <person name="Echeynie S."/>
            <person name="Cooke R."/>
            <person name="Saeys Y."/>
            <person name="Wuyts J."/>
            <person name="Jabbari K."/>
            <person name="Bowler C."/>
            <person name="Panaud O."/>
            <person name="Piegu B."/>
            <person name="Ball S.G."/>
            <person name="Ral J.-P."/>
            <person name="Bouget F.-Y."/>
            <person name="Piganeau G."/>
            <person name="De Baets B."/>
            <person name="Picard A."/>
            <person name="Delseny M."/>
            <person name="Demaille J."/>
            <person name="Van de Peer Y."/>
            <person name="Moreau H."/>
        </authorList>
    </citation>
    <scope>NUCLEOTIDE SEQUENCE [LARGE SCALE GENOMIC DNA]</scope>
    <source>
        <strain evidence="4">OTTH 0595 / CCAP 157/2 / RCC745</strain>
    </source>
</reference>
<feature type="compositionally biased region" description="Basic and acidic residues" evidence="1">
    <location>
        <begin position="114"/>
        <end position="124"/>
    </location>
</feature>
<sequence>MMVPITALASIPRRDATTDAVPTERVDAVSTVASVDVTRDVEGIFPHLFPREGPRVESALVDRIDAPTDGRAGRARRWHSRARATWSLLGAWPRSSVRVRSFARAIARAIPPREMPETPGRERMSNGTGCSNAPDASEEPSTSGRSIVEPSMPTPKASLRDTFGSGLDRDDSANVSRIIGRHGSARGILSPSGSTLGRSCGRSPSEVERPMDGTYERTKSVTFEDDLPHGFPERKASFSRFHFEEDDALAPLSGFVAVVLSVVFVALSSRLITATFAALVKV</sequence>
<dbReference type="KEGG" id="ota:OT_ostta07g04070"/>
<dbReference type="GeneID" id="9836708"/>
<dbReference type="AlphaFoldDB" id="A0A090M3P2"/>
<dbReference type="EMBL" id="CAID01000007">
    <property type="protein sequence ID" value="CEF98850.1"/>
    <property type="molecule type" value="Genomic_DNA"/>
</dbReference>
<gene>
    <name evidence="3" type="ORF">OT_ostta07g04070</name>
</gene>
<organism evidence="3 4">
    <name type="scientific">Ostreococcus tauri</name>
    <name type="common">Marine green alga</name>
    <dbReference type="NCBI Taxonomy" id="70448"/>
    <lineage>
        <taxon>Eukaryota</taxon>
        <taxon>Viridiplantae</taxon>
        <taxon>Chlorophyta</taxon>
        <taxon>Mamiellophyceae</taxon>
        <taxon>Mamiellales</taxon>
        <taxon>Bathycoccaceae</taxon>
        <taxon>Ostreococcus</taxon>
    </lineage>
</organism>
<feature type="region of interest" description="Disordered" evidence="1">
    <location>
        <begin position="184"/>
        <end position="210"/>
    </location>
</feature>
<evidence type="ECO:0000256" key="1">
    <source>
        <dbReference type="SAM" id="MobiDB-lite"/>
    </source>
</evidence>
<dbReference type="OrthoDB" id="10670045at2759"/>
<keyword evidence="2" id="KW-1133">Transmembrane helix</keyword>
<proteinExistence type="predicted"/>
<name>A0A090M3P2_OSTTA</name>
<accession>A0A090M3P2</accession>
<evidence type="ECO:0000313" key="3">
    <source>
        <dbReference type="EMBL" id="CEF98850.1"/>
    </source>
</evidence>
<comment type="caution">
    <text evidence="3">The sequence shown here is derived from an EMBL/GenBank/DDBJ whole genome shotgun (WGS) entry which is preliminary data.</text>
</comment>
<evidence type="ECO:0000313" key="4">
    <source>
        <dbReference type="Proteomes" id="UP000009170"/>
    </source>
</evidence>
<feature type="region of interest" description="Disordered" evidence="1">
    <location>
        <begin position="110"/>
        <end position="171"/>
    </location>
</feature>
<dbReference type="InParanoid" id="A0A090M3P2"/>
<keyword evidence="2" id="KW-0812">Transmembrane</keyword>
<keyword evidence="4" id="KW-1185">Reference proteome</keyword>
<dbReference type="Proteomes" id="UP000009170">
    <property type="component" value="Unassembled WGS sequence"/>
</dbReference>
<dbReference type="RefSeq" id="XP_003080499.2">
    <property type="nucleotide sequence ID" value="XM_003080451.2"/>
</dbReference>
<keyword evidence="2" id="KW-0472">Membrane</keyword>
<reference evidence="3 4" key="2">
    <citation type="journal article" date="2014" name="BMC Genomics">
        <title>An improved genome of the model marine alga Ostreococcus tauri unfolds by assessing Illumina de novo assemblies.</title>
        <authorList>
            <person name="Blanc-Mathieu R."/>
            <person name="Verhelst B."/>
            <person name="Derelle E."/>
            <person name="Rombauts S."/>
            <person name="Bouget F.Y."/>
            <person name="Carre I."/>
            <person name="Chateau A."/>
            <person name="Eyre-Walker A."/>
            <person name="Grimsley N."/>
            <person name="Moreau H."/>
            <person name="Piegu B."/>
            <person name="Rivals E."/>
            <person name="Schackwitz W."/>
            <person name="Van de Peer Y."/>
            <person name="Piganeau G."/>
        </authorList>
    </citation>
    <scope>NUCLEOTIDE SEQUENCE [LARGE SCALE GENOMIC DNA]</scope>
    <source>
        <strain evidence="4">OTTH 0595 / CCAP 157/2 / RCC745</strain>
    </source>
</reference>
<protein>
    <submittedName>
        <fullName evidence="3">Unnamed product</fullName>
    </submittedName>
</protein>
<feature type="transmembrane region" description="Helical" evidence="2">
    <location>
        <begin position="248"/>
        <end position="267"/>
    </location>
</feature>
<evidence type="ECO:0000256" key="2">
    <source>
        <dbReference type="SAM" id="Phobius"/>
    </source>
</evidence>